<feature type="transmembrane region" description="Helical" evidence="1">
    <location>
        <begin position="21"/>
        <end position="42"/>
    </location>
</feature>
<evidence type="ECO:0000313" key="2">
    <source>
        <dbReference type="EMBL" id="PSV01036.1"/>
    </source>
</evidence>
<feature type="transmembrane region" description="Helical" evidence="1">
    <location>
        <begin position="129"/>
        <end position="156"/>
    </location>
</feature>
<gene>
    <name evidence="2" type="ORF">C9J27_03130</name>
</gene>
<keyword evidence="1" id="KW-0472">Membrane</keyword>
<comment type="caution">
    <text evidence="2">The sequence shown here is derived from an EMBL/GenBank/DDBJ whole genome shotgun (WGS) entry which is preliminary data.</text>
</comment>
<dbReference type="Proteomes" id="UP000241426">
    <property type="component" value="Unassembled WGS sequence"/>
</dbReference>
<evidence type="ECO:0000256" key="1">
    <source>
        <dbReference type="SAM" id="Phobius"/>
    </source>
</evidence>
<feature type="transmembrane region" description="Helical" evidence="1">
    <location>
        <begin position="54"/>
        <end position="76"/>
    </location>
</feature>
<dbReference type="AlphaFoldDB" id="A0A2T3KML1"/>
<evidence type="ECO:0000313" key="3">
    <source>
        <dbReference type="Proteomes" id="UP000241426"/>
    </source>
</evidence>
<organism evidence="2 3">
    <name type="scientific">Photobacterium kishitanii</name>
    <dbReference type="NCBI Taxonomy" id="318456"/>
    <lineage>
        <taxon>Bacteria</taxon>
        <taxon>Pseudomonadati</taxon>
        <taxon>Pseudomonadota</taxon>
        <taxon>Gammaproteobacteria</taxon>
        <taxon>Vibrionales</taxon>
        <taxon>Vibrionaceae</taxon>
        <taxon>Photobacterium</taxon>
    </lineage>
</organism>
<name>A0A2T3KML1_9GAMM</name>
<dbReference type="EMBL" id="PYNF01000002">
    <property type="protein sequence ID" value="PSV01036.1"/>
    <property type="molecule type" value="Genomic_DNA"/>
</dbReference>
<keyword evidence="1" id="KW-0812">Transmembrane</keyword>
<sequence length="165" mass="18871">MMENNIRKKVAVMDQDTKHKISRIIRLSLPVLWVLFAGLSLIEILCFNLDTSNVILYSKVMFSISVFILAFEALCLPQHVQNLNKSEYYFEWREQGYIELFLLLVKVSLISAIGSALTSGYLMLIGSTFLPLIVLVFASFGGFIVLSFVLPVAFFCQRRNIKRYS</sequence>
<reference evidence="2 3" key="1">
    <citation type="submission" date="2018-01" db="EMBL/GenBank/DDBJ databases">
        <title>Whole genome sequencing of Histamine producing bacteria.</title>
        <authorList>
            <person name="Butler K."/>
        </authorList>
    </citation>
    <scope>NUCLEOTIDE SEQUENCE [LARGE SCALE GENOMIC DNA]</scope>
    <source>
        <strain evidence="2 3">FS-7.2</strain>
    </source>
</reference>
<proteinExistence type="predicted"/>
<keyword evidence="1" id="KW-1133">Transmembrane helix</keyword>
<accession>A0A2T3KML1</accession>
<protein>
    <submittedName>
        <fullName evidence="2">Uncharacterized protein</fullName>
    </submittedName>
</protein>
<feature type="transmembrane region" description="Helical" evidence="1">
    <location>
        <begin position="97"/>
        <end position="117"/>
    </location>
</feature>